<organism evidence="3 4">
    <name type="scientific">Allochromatium warmingii</name>
    <name type="common">Chromatium warmingii</name>
    <dbReference type="NCBI Taxonomy" id="61595"/>
    <lineage>
        <taxon>Bacteria</taxon>
        <taxon>Pseudomonadati</taxon>
        <taxon>Pseudomonadota</taxon>
        <taxon>Gammaproteobacteria</taxon>
        <taxon>Chromatiales</taxon>
        <taxon>Chromatiaceae</taxon>
        <taxon>Allochromatium</taxon>
    </lineage>
</organism>
<dbReference type="EMBL" id="FNOW01000035">
    <property type="protein sequence ID" value="SDY17410.1"/>
    <property type="molecule type" value="Genomic_DNA"/>
</dbReference>
<dbReference type="NCBIfam" id="NF033564">
    <property type="entry name" value="transpos_ISAs1"/>
    <property type="match status" value="1"/>
</dbReference>
<dbReference type="GO" id="GO:0003677">
    <property type="term" value="F:DNA binding"/>
    <property type="evidence" value="ECO:0007669"/>
    <property type="project" value="InterPro"/>
</dbReference>
<dbReference type="EMBL" id="FNOW01000006">
    <property type="protein sequence ID" value="SDX55902.1"/>
    <property type="molecule type" value="Genomic_DNA"/>
</dbReference>
<dbReference type="PANTHER" id="PTHR30298">
    <property type="entry name" value="H REPEAT-ASSOCIATED PREDICTED TRANSPOSASE"/>
    <property type="match status" value="1"/>
</dbReference>
<dbReference type="STRING" id="61595.SAMN05421644_10686"/>
<dbReference type="AlphaFoldDB" id="A0A1H3HPS1"/>
<name>A0A1H3HPS1_ALLWA</name>
<dbReference type="InterPro" id="IPR047647">
    <property type="entry name" value="ISAs1_transpos"/>
</dbReference>
<dbReference type="GO" id="GO:0006313">
    <property type="term" value="P:DNA transposition"/>
    <property type="evidence" value="ECO:0007669"/>
    <property type="project" value="InterPro"/>
</dbReference>
<dbReference type="PANTHER" id="PTHR30298:SF0">
    <property type="entry name" value="PROTEIN YBFL-RELATED"/>
    <property type="match status" value="1"/>
</dbReference>
<dbReference type="RefSeq" id="WP_143116993.1">
    <property type="nucleotide sequence ID" value="NZ_FNOW01000006.1"/>
</dbReference>
<sequence>AGLKAVGRVESTRLIGDHSSTETREFLCSFTDLPRFAAAVRQHWSIENQQHWILDVQFGEDACRTRRDHSAQNLALLRRMALNLLQHNGPPKDSLRQRKLRAALNDNYRMELLLGEHNRKTI</sequence>
<reference evidence="3" key="1">
    <citation type="submission" date="2016-10" db="EMBL/GenBank/DDBJ databases">
        <authorList>
            <person name="de Groot N.N."/>
        </authorList>
    </citation>
    <scope>NUCLEOTIDE SEQUENCE [LARGE SCALE GENOMIC DNA]</scope>
    <source>
        <strain evidence="3">DSM 173</strain>
    </source>
</reference>
<dbReference type="Proteomes" id="UP000198672">
    <property type="component" value="Unassembled WGS sequence"/>
</dbReference>
<keyword evidence="4" id="KW-1185">Reference proteome</keyword>
<proteinExistence type="predicted"/>
<gene>
    <name evidence="2" type="ORF">SAMN05421644_10686</name>
    <name evidence="3" type="ORF">SAMN05421644_13524</name>
</gene>
<dbReference type="InterPro" id="IPR002559">
    <property type="entry name" value="Transposase_11"/>
</dbReference>
<reference evidence="4" key="2">
    <citation type="submission" date="2016-10" db="EMBL/GenBank/DDBJ databases">
        <authorList>
            <person name="Varghese N."/>
            <person name="Submissions S."/>
        </authorList>
    </citation>
    <scope>NUCLEOTIDE SEQUENCE [LARGE SCALE GENOMIC DNA]</scope>
    <source>
        <strain evidence="4">DSM 173</strain>
    </source>
</reference>
<feature type="domain" description="Transposase IS4-like" evidence="1">
    <location>
        <begin position="35"/>
        <end position="84"/>
    </location>
</feature>
<dbReference type="OrthoDB" id="8001376at2"/>
<dbReference type="Pfam" id="PF01609">
    <property type="entry name" value="DDE_Tnp_1"/>
    <property type="match status" value="1"/>
</dbReference>
<dbReference type="InterPro" id="IPR051698">
    <property type="entry name" value="Transposase_11-like"/>
</dbReference>
<evidence type="ECO:0000313" key="3">
    <source>
        <dbReference type="EMBL" id="SDY17410.1"/>
    </source>
</evidence>
<evidence type="ECO:0000259" key="1">
    <source>
        <dbReference type="Pfam" id="PF01609"/>
    </source>
</evidence>
<feature type="non-terminal residue" evidence="3">
    <location>
        <position position="1"/>
    </location>
</feature>
<accession>A0A1H3HPS1</accession>
<protein>
    <submittedName>
        <fullName evidence="3">Transposase DDE domain-containing protein</fullName>
    </submittedName>
</protein>
<dbReference type="GO" id="GO:0004803">
    <property type="term" value="F:transposase activity"/>
    <property type="evidence" value="ECO:0007669"/>
    <property type="project" value="InterPro"/>
</dbReference>
<evidence type="ECO:0000313" key="4">
    <source>
        <dbReference type="Proteomes" id="UP000198672"/>
    </source>
</evidence>
<evidence type="ECO:0000313" key="2">
    <source>
        <dbReference type="EMBL" id="SDX55902.1"/>
    </source>
</evidence>